<evidence type="ECO:0000313" key="7">
    <source>
        <dbReference type="EMBL" id="EXJ89227.1"/>
    </source>
</evidence>
<dbReference type="InterPro" id="IPR001138">
    <property type="entry name" value="Zn2Cys6_DnaBD"/>
</dbReference>
<keyword evidence="4" id="KW-0539">Nucleus</keyword>
<dbReference type="HOGENOM" id="CLU_360160_0_0_1"/>
<sequence length="777" mass="85681">MAGSVNGRDQPTGDPKPNFSDPSASQFPQPSYPFPIDAELTVTSNYPVPQYRRQLEDAGSNAEITGNGTVTNTPLNHPGASPSAATTDPAITMPQPPNQHPPQFAPPASLPPLPTSLRASVGDSSERAQAPQTGDKRKRSKTSRACDECRRKKVRCDAPTEPDGTPKTCSNCKKAGVFCEFERKPMKRGPSRGYIRELSERVEQVELVQKQAMRQSLDAAAAFAPYAETILPDPASSATKRTLSFNEIRPFAPSDFQRDRIPSSGTWGVHSSTAPGVRNRTRGSLAIAPDQPIPPESTQVFEAVDPDWPEAEPSPPPKRRRLELTANSQPFKMQPTFLIRYYDQVEHLFPLLPDSETVLEVISQAPEFSHAFGVAIELLPSFHNGVAANGLLDNGSSNTSSEMSGRRLKRALASDLFHNYTELAAYLVEQMKEDPTDRTDDENLACLWTFLLLALGSENDIRTMEKEPMSKSQLLEYSLRTLRHLRSGRANNDRAGFTQMVKQAYNCACMLTKYHALSVGIGYLDLAPHGDMLVVGQVEVTDHVSPEAAFIAESSKIVGYSVSLLPATDGFGLDMGLEFIHTFIRPGLQEVIDRFPELGDDNPTVQKVGCFVDSLLVRVDRGLLELNILKAGAGMVDALATEAAASAENYRFDPLDMHVSALSVVTFCEIVNSCSSQGMADIANKYLNEARELLQKKSEAFHQGYGFEWFYAAYTPSTPEAADQYVMKHWTDCLLKMIDWVQAKQPAVEQNHDTSRIIFPNFQQTAKTGWLNIMSRF</sequence>
<name>W9Y8P5_9EURO</name>
<dbReference type="eggNOG" id="ENOG502QRVJ">
    <property type="taxonomic scope" value="Eukaryota"/>
</dbReference>
<dbReference type="SUPFAM" id="SSF57701">
    <property type="entry name" value="Zn2/Cys6 DNA-binding domain"/>
    <property type="match status" value="1"/>
</dbReference>
<dbReference type="PROSITE" id="PS00463">
    <property type="entry name" value="ZN2_CY6_FUNGAL_1"/>
    <property type="match status" value="1"/>
</dbReference>
<accession>W9Y8P5</accession>
<keyword evidence="1" id="KW-0805">Transcription regulation</keyword>
<dbReference type="GO" id="GO:0003677">
    <property type="term" value="F:DNA binding"/>
    <property type="evidence" value="ECO:0007669"/>
    <property type="project" value="UniProtKB-KW"/>
</dbReference>
<dbReference type="STRING" id="1182542.W9Y8P5"/>
<feature type="region of interest" description="Disordered" evidence="5">
    <location>
        <begin position="1"/>
        <end position="151"/>
    </location>
</feature>
<dbReference type="CDD" id="cd00067">
    <property type="entry name" value="GAL4"/>
    <property type="match status" value="1"/>
</dbReference>
<evidence type="ECO:0000313" key="8">
    <source>
        <dbReference type="Proteomes" id="UP000019478"/>
    </source>
</evidence>
<comment type="caution">
    <text evidence="7">The sequence shown here is derived from an EMBL/GenBank/DDBJ whole genome shotgun (WGS) entry which is preliminary data.</text>
</comment>
<dbReference type="EMBL" id="AMGY01000002">
    <property type="protein sequence ID" value="EXJ89227.1"/>
    <property type="molecule type" value="Genomic_DNA"/>
</dbReference>
<keyword evidence="3" id="KW-0804">Transcription</keyword>
<organism evidence="7 8">
    <name type="scientific">Capronia epimyces CBS 606.96</name>
    <dbReference type="NCBI Taxonomy" id="1182542"/>
    <lineage>
        <taxon>Eukaryota</taxon>
        <taxon>Fungi</taxon>
        <taxon>Dikarya</taxon>
        <taxon>Ascomycota</taxon>
        <taxon>Pezizomycotina</taxon>
        <taxon>Eurotiomycetes</taxon>
        <taxon>Chaetothyriomycetidae</taxon>
        <taxon>Chaetothyriales</taxon>
        <taxon>Herpotrichiellaceae</taxon>
        <taxon>Capronia</taxon>
    </lineage>
</organism>
<evidence type="ECO:0000256" key="1">
    <source>
        <dbReference type="ARBA" id="ARBA00023015"/>
    </source>
</evidence>
<feature type="compositionally biased region" description="Pro residues" evidence="5">
    <location>
        <begin position="94"/>
        <end position="114"/>
    </location>
</feature>
<dbReference type="SMART" id="SM00066">
    <property type="entry name" value="GAL4"/>
    <property type="match status" value="1"/>
</dbReference>
<feature type="compositionally biased region" description="Polar residues" evidence="5">
    <location>
        <begin position="62"/>
        <end position="75"/>
    </location>
</feature>
<dbReference type="Gene3D" id="4.10.240.10">
    <property type="entry name" value="Zn(2)-C6 fungal-type DNA-binding domain"/>
    <property type="match status" value="1"/>
</dbReference>
<dbReference type="PANTHER" id="PTHR46910:SF40">
    <property type="entry name" value="ZN(II)2CYS6 TRANSCRIPTION FACTOR (EUROFUNG)"/>
    <property type="match status" value="1"/>
</dbReference>
<dbReference type="GeneID" id="19166424"/>
<evidence type="ECO:0000256" key="2">
    <source>
        <dbReference type="ARBA" id="ARBA00023125"/>
    </source>
</evidence>
<dbReference type="AlphaFoldDB" id="W9Y8P5"/>
<evidence type="ECO:0000259" key="6">
    <source>
        <dbReference type="PROSITE" id="PS50048"/>
    </source>
</evidence>
<dbReference type="InterPro" id="IPR050987">
    <property type="entry name" value="AtrR-like"/>
</dbReference>
<dbReference type="PROSITE" id="PS50048">
    <property type="entry name" value="ZN2_CY6_FUNGAL_2"/>
    <property type="match status" value="1"/>
</dbReference>
<reference evidence="7 8" key="1">
    <citation type="submission" date="2013-03" db="EMBL/GenBank/DDBJ databases">
        <title>The Genome Sequence of Capronia epimyces CBS 606.96.</title>
        <authorList>
            <consortium name="The Broad Institute Genomics Platform"/>
            <person name="Cuomo C."/>
            <person name="de Hoog S."/>
            <person name="Gorbushina A."/>
            <person name="Walker B."/>
            <person name="Young S.K."/>
            <person name="Zeng Q."/>
            <person name="Gargeya S."/>
            <person name="Fitzgerald M."/>
            <person name="Haas B."/>
            <person name="Abouelleil A."/>
            <person name="Allen A.W."/>
            <person name="Alvarado L."/>
            <person name="Arachchi H.M."/>
            <person name="Berlin A.M."/>
            <person name="Chapman S.B."/>
            <person name="Gainer-Dewar J."/>
            <person name="Goldberg J."/>
            <person name="Griggs A."/>
            <person name="Gujja S."/>
            <person name="Hansen M."/>
            <person name="Howarth C."/>
            <person name="Imamovic A."/>
            <person name="Ireland A."/>
            <person name="Larimer J."/>
            <person name="McCowan C."/>
            <person name="Murphy C."/>
            <person name="Pearson M."/>
            <person name="Poon T.W."/>
            <person name="Priest M."/>
            <person name="Roberts A."/>
            <person name="Saif S."/>
            <person name="Shea T."/>
            <person name="Sisk P."/>
            <person name="Sykes S."/>
            <person name="Wortman J."/>
            <person name="Nusbaum C."/>
            <person name="Birren B."/>
        </authorList>
    </citation>
    <scope>NUCLEOTIDE SEQUENCE [LARGE SCALE GENOMIC DNA]</scope>
    <source>
        <strain evidence="7 8">CBS 606.96</strain>
    </source>
</reference>
<feature type="region of interest" description="Disordered" evidence="5">
    <location>
        <begin position="254"/>
        <end position="279"/>
    </location>
</feature>
<dbReference type="PANTHER" id="PTHR46910">
    <property type="entry name" value="TRANSCRIPTION FACTOR PDR1"/>
    <property type="match status" value="1"/>
</dbReference>
<dbReference type="Proteomes" id="UP000019478">
    <property type="component" value="Unassembled WGS sequence"/>
</dbReference>
<protein>
    <recommendedName>
        <fullName evidence="6">Zn(2)-C6 fungal-type domain-containing protein</fullName>
    </recommendedName>
</protein>
<dbReference type="OrthoDB" id="5426978at2759"/>
<dbReference type="GO" id="GO:0000981">
    <property type="term" value="F:DNA-binding transcription factor activity, RNA polymerase II-specific"/>
    <property type="evidence" value="ECO:0007669"/>
    <property type="project" value="InterPro"/>
</dbReference>
<gene>
    <name evidence="7" type="ORF">A1O3_02293</name>
</gene>
<feature type="compositionally biased region" description="Polar residues" evidence="5">
    <location>
        <begin position="263"/>
        <end position="274"/>
    </location>
</feature>
<keyword evidence="8" id="KW-1185">Reference proteome</keyword>
<feature type="domain" description="Zn(2)-C6 fungal-type" evidence="6">
    <location>
        <begin position="145"/>
        <end position="181"/>
    </location>
</feature>
<feature type="compositionally biased region" description="Polar residues" evidence="5">
    <location>
        <begin position="20"/>
        <end position="29"/>
    </location>
</feature>
<dbReference type="InterPro" id="IPR036864">
    <property type="entry name" value="Zn2-C6_fun-type_DNA-bd_sf"/>
</dbReference>
<evidence type="ECO:0000256" key="5">
    <source>
        <dbReference type="SAM" id="MobiDB-lite"/>
    </source>
</evidence>
<evidence type="ECO:0000256" key="4">
    <source>
        <dbReference type="ARBA" id="ARBA00023242"/>
    </source>
</evidence>
<evidence type="ECO:0000256" key="3">
    <source>
        <dbReference type="ARBA" id="ARBA00023163"/>
    </source>
</evidence>
<keyword evidence="2" id="KW-0238">DNA-binding</keyword>
<dbReference type="RefSeq" id="XP_007730624.1">
    <property type="nucleotide sequence ID" value="XM_007732434.1"/>
</dbReference>
<proteinExistence type="predicted"/>
<dbReference type="GO" id="GO:0008270">
    <property type="term" value="F:zinc ion binding"/>
    <property type="evidence" value="ECO:0007669"/>
    <property type="project" value="InterPro"/>
</dbReference>
<dbReference type="Pfam" id="PF00172">
    <property type="entry name" value="Zn_clus"/>
    <property type="match status" value="1"/>
</dbReference>